<dbReference type="STRING" id="10228.B3S1R9"/>
<dbReference type="PhylomeDB" id="B3S1R9"/>
<dbReference type="OMA" id="SVYESCP"/>
<dbReference type="EMBL" id="DS985247">
    <property type="protein sequence ID" value="EDV23343.1"/>
    <property type="molecule type" value="Genomic_DNA"/>
</dbReference>
<dbReference type="InterPro" id="IPR014729">
    <property type="entry name" value="Rossmann-like_a/b/a_fold"/>
</dbReference>
<dbReference type="OrthoDB" id="10252281at2759"/>
<dbReference type="Gene3D" id="3.40.50.620">
    <property type="entry name" value="HUPs"/>
    <property type="match status" value="1"/>
</dbReference>
<gene>
    <name evidence="5" type="ORF">TRIADDRAFT_50459</name>
</gene>
<dbReference type="SUPFAM" id="SSF56235">
    <property type="entry name" value="N-terminal nucleophile aminohydrolases (Ntn hydrolases)"/>
    <property type="match status" value="1"/>
</dbReference>
<dbReference type="AlphaFoldDB" id="B3S1R9"/>
<dbReference type="Pfam" id="PF00733">
    <property type="entry name" value="Asn_synthase"/>
    <property type="match status" value="1"/>
</dbReference>
<dbReference type="InterPro" id="IPR051857">
    <property type="entry name" value="Asn_synthetase_domain"/>
</dbReference>
<proteinExistence type="predicted"/>
<evidence type="ECO:0000256" key="2">
    <source>
        <dbReference type="ARBA" id="ARBA00022888"/>
    </source>
</evidence>
<dbReference type="InterPro" id="IPR029055">
    <property type="entry name" value="Ntn_hydrolases_N"/>
</dbReference>
<dbReference type="Proteomes" id="UP000009022">
    <property type="component" value="Unassembled WGS sequence"/>
</dbReference>
<dbReference type="GeneID" id="6755144"/>
<name>B3S1R9_TRIAD</name>
<evidence type="ECO:0000313" key="6">
    <source>
        <dbReference type="Proteomes" id="UP000009022"/>
    </source>
</evidence>
<dbReference type="PANTHER" id="PTHR45937:SF1">
    <property type="entry name" value="ASPARAGINE SYNTHETASE DOMAIN-CONTAINING PROTEIN 1"/>
    <property type="match status" value="1"/>
</dbReference>
<keyword evidence="6" id="KW-1185">Reference proteome</keyword>
<dbReference type="eggNOG" id="KOG0573">
    <property type="taxonomic scope" value="Eukaryota"/>
</dbReference>
<dbReference type="InParanoid" id="B3S1R9"/>
<dbReference type="GO" id="GO:0004066">
    <property type="term" value="F:asparagine synthase (glutamine-hydrolyzing) activity"/>
    <property type="evidence" value="ECO:0007669"/>
    <property type="project" value="InterPro"/>
</dbReference>
<dbReference type="Pfam" id="PF13537">
    <property type="entry name" value="GATase_7"/>
    <property type="match status" value="1"/>
</dbReference>
<dbReference type="PROSITE" id="PS51278">
    <property type="entry name" value="GATASE_TYPE_2"/>
    <property type="match status" value="1"/>
</dbReference>
<keyword evidence="1" id="KW-0028">Amino-acid biosynthesis</keyword>
<dbReference type="CDD" id="cd01991">
    <property type="entry name" value="Asn_synthase_B_C"/>
    <property type="match status" value="1"/>
</dbReference>
<dbReference type="SUPFAM" id="SSF52402">
    <property type="entry name" value="Adenine nucleotide alpha hydrolases-like"/>
    <property type="match status" value="1"/>
</dbReference>
<dbReference type="CTD" id="6755144"/>
<dbReference type="PANTHER" id="PTHR45937">
    <property type="entry name" value="ASPARAGINE SYNTHETASE DOMAIN-CONTAINING PROTEIN 1"/>
    <property type="match status" value="1"/>
</dbReference>
<evidence type="ECO:0000256" key="1">
    <source>
        <dbReference type="ARBA" id="ARBA00022605"/>
    </source>
</evidence>
<evidence type="ECO:0000259" key="4">
    <source>
        <dbReference type="PROSITE" id="PS51278"/>
    </source>
</evidence>
<dbReference type="RefSeq" id="XP_002114253.1">
    <property type="nucleotide sequence ID" value="XM_002114217.1"/>
</dbReference>
<dbReference type="InterPro" id="IPR017932">
    <property type="entry name" value="GATase_2_dom"/>
</dbReference>
<dbReference type="Gene3D" id="3.60.20.10">
    <property type="entry name" value="Glutamine Phosphoribosylpyrophosphate, subunit 1, domain 1"/>
    <property type="match status" value="1"/>
</dbReference>
<protein>
    <recommendedName>
        <fullName evidence="4">Glutamine amidotransferase type-2 domain-containing protein</fullName>
    </recommendedName>
</protein>
<dbReference type="InterPro" id="IPR001962">
    <property type="entry name" value="Asn_synthase"/>
</dbReference>
<evidence type="ECO:0000313" key="5">
    <source>
        <dbReference type="EMBL" id="EDV23343.1"/>
    </source>
</evidence>
<organism evidence="5 6">
    <name type="scientific">Trichoplax adhaerens</name>
    <name type="common">Trichoplax reptans</name>
    <dbReference type="NCBI Taxonomy" id="10228"/>
    <lineage>
        <taxon>Eukaryota</taxon>
        <taxon>Metazoa</taxon>
        <taxon>Placozoa</taxon>
        <taxon>Uniplacotomia</taxon>
        <taxon>Trichoplacea</taxon>
        <taxon>Trichoplacidae</taxon>
        <taxon>Trichoplax</taxon>
    </lineage>
</organism>
<sequence length="562" mass="63620">MCGICFWLQFSHATEFKPYYEKALQLIARRGSDYQGFHDIRVNGTSKTMNFHGCVLHLRGEKLGCQPAIDANGNVLLWNGEIFGGLEVEETESDTMSLLNYLQASGAAVKDILNAFSKIDGPYAFIYYQAASNLLWFGRDIFGRRSLLVHLPINENDYFALSSVAPKCSEYEWFELPALGIFCLNLTRLNVANGGMQLTEYSQSVQLYPWHSPYRLNMIDLEPFLRQLPSDNYNADDEIYQKSLVDNFYSILSEAVRKRVCCISPDCGVHLANVDEEQNLKHSRKARIAVLYSGGIDSAIVAALADRHIPSGESIDLINVAFATKNHSGDSIFEVPDRISGREVLQELRRSNVRRQWNFIEVDISSEELQEVRKNHVKHLVHPHRTVLDDSIGCAIWFAARGRGFIRDCDKGSLLPYCSSAKVLLVGMGADEQLAGYARHRTRFMRDGWEGLVKEVEMEISRISTRNLGRDDRCISDHNREARFPYLDENVVSFLNSLPIWNKADLRLPKGVGDKLLLRQVGQSLGLHQSSKLEKKAIQFGSRIAKLEKSSEKGSERCSRLQ</sequence>
<evidence type="ECO:0000256" key="3">
    <source>
        <dbReference type="ARBA" id="ARBA00022962"/>
    </source>
</evidence>
<feature type="domain" description="Glutamine amidotransferase type-2" evidence="4">
    <location>
        <begin position="2"/>
        <end position="187"/>
    </location>
</feature>
<dbReference type="HOGENOM" id="CLU_012368_2_0_1"/>
<dbReference type="GO" id="GO:0006529">
    <property type="term" value="P:asparagine biosynthetic process"/>
    <property type="evidence" value="ECO:0007669"/>
    <property type="project" value="UniProtKB-KW"/>
</dbReference>
<dbReference type="FunCoup" id="B3S1R9">
    <property type="interactions" value="1053"/>
</dbReference>
<reference evidence="5 6" key="1">
    <citation type="journal article" date="2008" name="Nature">
        <title>The Trichoplax genome and the nature of placozoans.</title>
        <authorList>
            <person name="Srivastava M."/>
            <person name="Begovic E."/>
            <person name="Chapman J."/>
            <person name="Putnam N.H."/>
            <person name="Hellsten U."/>
            <person name="Kawashima T."/>
            <person name="Kuo A."/>
            <person name="Mitros T."/>
            <person name="Salamov A."/>
            <person name="Carpenter M.L."/>
            <person name="Signorovitch A.Y."/>
            <person name="Moreno M.A."/>
            <person name="Kamm K."/>
            <person name="Grimwood J."/>
            <person name="Schmutz J."/>
            <person name="Shapiro H."/>
            <person name="Grigoriev I.V."/>
            <person name="Buss L.W."/>
            <person name="Schierwater B."/>
            <person name="Dellaporta S.L."/>
            <person name="Rokhsar D.S."/>
        </authorList>
    </citation>
    <scope>NUCLEOTIDE SEQUENCE [LARGE SCALE GENOMIC DNA]</scope>
    <source>
        <strain evidence="5 6">Grell-BS-1999</strain>
    </source>
</reference>
<keyword evidence="2" id="KW-0061">Asparagine biosynthesis</keyword>
<accession>B3S1R9</accession>
<dbReference type="KEGG" id="tad:TRIADDRAFT_50459"/>
<keyword evidence="3" id="KW-0315">Glutamine amidotransferase</keyword>